<evidence type="ECO:0000256" key="9">
    <source>
        <dbReference type="ARBA" id="ARBA00022842"/>
    </source>
</evidence>
<dbReference type="GO" id="GO:0043137">
    <property type="term" value="P:DNA replication, removal of RNA primer"/>
    <property type="evidence" value="ECO:0007669"/>
    <property type="project" value="TreeGrafter"/>
</dbReference>
<feature type="binding site" evidence="10">
    <location>
        <position position="149"/>
    </location>
    <ligand>
        <name>Mg(2+)</name>
        <dbReference type="ChEBI" id="CHEBI:18420"/>
        <label>1</label>
    </ligand>
</feature>
<keyword evidence="5 10" id="KW-0540">Nuclease</keyword>
<evidence type="ECO:0000256" key="10">
    <source>
        <dbReference type="HAMAP-Rule" id="MF_00042"/>
    </source>
</evidence>
<evidence type="ECO:0000259" key="12">
    <source>
        <dbReference type="PROSITE" id="PS50879"/>
    </source>
</evidence>
<dbReference type="CDD" id="cd09278">
    <property type="entry name" value="RNase_HI_prokaryote_like"/>
    <property type="match status" value="1"/>
</dbReference>
<keyword evidence="14" id="KW-1185">Reference proteome</keyword>
<dbReference type="PANTHER" id="PTHR10642">
    <property type="entry name" value="RIBONUCLEASE H1"/>
    <property type="match status" value="1"/>
</dbReference>
<feature type="compositionally biased region" description="Basic and acidic residues" evidence="11">
    <location>
        <begin position="57"/>
        <end position="74"/>
    </location>
</feature>
<organism evidence="13 14">
    <name type="scientific">Kribbella antiqua</name>
    <dbReference type="NCBI Taxonomy" id="2512217"/>
    <lineage>
        <taxon>Bacteria</taxon>
        <taxon>Bacillati</taxon>
        <taxon>Actinomycetota</taxon>
        <taxon>Actinomycetes</taxon>
        <taxon>Propionibacteriales</taxon>
        <taxon>Kribbellaceae</taxon>
        <taxon>Kribbella</taxon>
    </lineage>
</organism>
<evidence type="ECO:0000256" key="7">
    <source>
        <dbReference type="ARBA" id="ARBA00022759"/>
    </source>
</evidence>
<keyword evidence="8 10" id="KW-0378">Hydrolase</keyword>
<protein>
    <recommendedName>
        <fullName evidence="4 10">Ribonuclease H</fullName>
        <shortName evidence="10">RNase H</shortName>
        <ecNumber evidence="4 10">3.1.26.4</ecNumber>
    </recommendedName>
</protein>
<evidence type="ECO:0000256" key="11">
    <source>
        <dbReference type="SAM" id="MobiDB-lite"/>
    </source>
</evidence>
<feature type="region of interest" description="Disordered" evidence="11">
    <location>
        <begin position="48"/>
        <end position="86"/>
    </location>
</feature>
<sequence>MHARFATKCATCPERIQRGDAIAMLGEPGSGRWVHAACHPDPEVVAKTLAEPSPSTRIDRPKRAASKRSTERGPSRVPQPSTPLPAGTIEVYTDGACSGNPGPGGWAWAVADGPQASGADPATTNQRMELTAALEAVRALTGPLVVVSDSTYVVNCFQKTWWAGWHSRGWVNAAKQPVKNRDLWEPLIDLVLDRTDVQFRWVKGHSGNPMNELVDQLAVHAAMSNNASHHPEG</sequence>
<keyword evidence="10" id="KW-0963">Cytoplasm</keyword>
<dbReference type="AlphaFoldDB" id="A0A4R2IA72"/>
<feature type="binding site" evidence="10">
    <location>
        <position position="94"/>
    </location>
    <ligand>
        <name>Mg(2+)</name>
        <dbReference type="ChEBI" id="CHEBI:18420"/>
        <label>1</label>
    </ligand>
</feature>
<gene>
    <name evidence="10" type="primary">rnhA</name>
    <name evidence="13" type="ORF">EV646_116139</name>
</gene>
<reference evidence="13 14" key="1">
    <citation type="journal article" date="2015" name="Stand. Genomic Sci.">
        <title>Genomic Encyclopedia of Bacterial and Archaeal Type Strains, Phase III: the genomes of soil and plant-associated and newly described type strains.</title>
        <authorList>
            <person name="Whitman W.B."/>
            <person name="Woyke T."/>
            <person name="Klenk H.P."/>
            <person name="Zhou Y."/>
            <person name="Lilburn T.G."/>
            <person name="Beck B.J."/>
            <person name="De Vos P."/>
            <person name="Vandamme P."/>
            <person name="Eisen J.A."/>
            <person name="Garrity G."/>
            <person name="Hugenholtz P."/>
            <person name="Kyrpides N.C."/>
        </authorList>
    </citation>
    <scope>NUCLEOTIDE SEQUENCE [LARGE SCALE GENOMIC DNA]</scope>
    <source>
        <strain evidence="13 14">VKM Ac-2541</strain>
    </source>
</reference>
<feature type="binding site" evidence="10">
    <location>
        <position position="94"/>
    </location>
    <ligand>
        <name>Mg(2+)</name>
        <dbReference type="ChEBI" id="CHEBI:18420"/>
        <label>2</label>
    </ligand>
</feature>
<comment type="function">
    <text evidence="10">Endonuclease that specifically degrades the RNA of RNA-DNA hybrids.</text>
</comment>
<dbReference type="PROSITE" id="PS50879">
    <property type="entry name" value="RNASE_H_1"/>
    <property type="match status" value="1"/>
</dbReference>
<accession>A0A4R2IA72</accession>
<dbReference type="Proteomes" id="UP000295573">
    <property type="component" value="Unassembled WGS sequence"/>
</dbReference>
<evidence type="ECO:0000256" key="3">
    <source>
        <dbReference type="ARBA" id="ARBA00011245"/>
    </source>
</evidence>
<dbReference type="GO" id="GO:0003676">
    <property type="term" value="F:nucleic acid binding"/>
    <property type="evidence" value="ECO:0007669"/>
    <property type="project" value="InterPro"/>
</dbReference>
<dbReference type="InterPro" id="IPR050092">
    <property type="entry name" value="RNase_H"/>
</dbReference>
<dbReference type="GO" id="GO:0000287">
    <property type="term" value="F:magnesium ion binding"/>
    <property type="evidence" value="ECO:0007669"/>
    <property type="project" value="UniProtKB-UniRule"/>
</dbReference>
<feature type="domain" description="RNase H type-1" evidence="12">
    <location>
        <begin position="85"/>
        <end position="223"/>
    </location>
</feature>
<dbReference type="GO" id="GO:0004523">
    <property type="term" value="F:RNA-DNA hybrid ribonuclease activity"/>
    <property type="evidence" value="ECO:0007669"/>
    <property type="project" value="UniProtKB-UniRule"/>
</dbReference>
<dbReference type="Pfam" id="PF00075">
    <property type="entry name" value="RNase_H"/>
    <property type="match status" value="1"/>
</dbReference>
<comment type="caution">
    <text evidence="13">The sequence shown here is derived from an EMBL/GenBank/DDBJ whole genome shotgun (WGS) entry which is preliminary data.</text>
</comment>
<dbReference type="InterPro" id="IPR002156">
    <property type="entry name" value="RNaseH_domain"/>
</dbReference>
<dbReference type="PANTHER" id="PTHR10642:SF26">
    <property type="entry name" value="RIBONUCLEASE H1"/>
    <property type="match status" value="1"/>
</dbReference>
<dbReference type="InterPro" id="IPR012337">
    <property type="entry name" value="RNaseH-like_sf"/>
</dbReference>
<evidence type="ECO:0000256" key="5">
    <source>
        <dbReference type="ARBA" id="ARBA00022722"/>
    </source>
</evidence>
<comment type="catalytic activity">
    <reaction evidence="1 10">
        <text>Endonucleolytic cleavage to 5'-phosphomonoester.</text>
        <dbReference type="EC" id="3.1.26.4"/>
    </reaction>
</comment>
<name>A0A4R2IA72_9ACTN</name>
<dbReference type="HAMAP" id="MF_00042">
    <property type="entry name" value="RNase_H"/>
    <property type="match status" value="1"/>
</dbReference>
<dbReference type="Gene3D" id="3.30.420.10">
    <property type="entry name" value="Ribonuclease H-like superfamily/Ribonuclease H"/>
    <property type="match status" value="1"/>
</dbReference>
<feature type="binding site" evidence="10">
    <location>
        <position position="215"/>
    </location>
    <ligand>
        <name>Mg(2+)</name>
        <dbReference type="ChEBI" id="CHEBI:18420"/>
        <label>2</label>
    </ligand>
</feature>
<dbReference type="InterPro" id="IPR036397">
    <property type="entry name" value="RNaseH_sf"/>
</dbReference>
<dbReference type="GO" id="GO:0005737">
    <property type="term" value="C:cytoplasm"/>
    <property type="evidence" value="ECO:0007669"/>
    <property type="project" value="UniProtKB-SubCell"/>
</dbReference>
<comment type="cofactor">
    <cofactor evidence="10">
        <name>Mg(2+)</name>
        <dbReference type="ChEBI" id="CHEBI:18420"/>
    </cofactor>
    <text evidence="10">Binds 1 Mg(2+) ion per subunit. May bind a second metal ion at a regulatory site, or after substrate binding.</text>
</comment>
<evidence type="ECO:0000256" key="2">
    <source>
        <dbReference type="ARBA" id="ARBA00005300"/>
    </source>
</evidence>
<evidence type="ECO:0000256" key="8">
    <source>
        <dbReference type="ARBA" id="ARBA00022801"/>
    </source>
</evidence>
<feature type="binding site" evidence="10">
    <location>
        <position position="129"/>
    </location>
    <ligand>
        <name>Mg(2+)</name>
        <dbReference type="ChEBI" id="CHEBI:18420"/>
        <label>1</label>
    </ligand>
</feature>
<dbReference type="InterPro" id="IPR022892">
    <property type="entry name" value="RNaseHI"/>
</dbReference>
<evidence type="ECO:0000256" key="6">
    <source>
        <dbReference type="ARBA" id="ARBA00022723"/>
    </source>
</evidence>
<dbReference type="SUPFAM" id="SSF53098">
    <property type="entry name" value="Ribonuclease H-like"/>
    <property type="match status" value="1"/>
</dbReference>
<dbReference type="OrthoDB" id="7845843at2"/>
<dbReference type="EMBL" id="SLWR01000016">
    <property type="protein sequence ID" value="TCO41047.1"/>
    <property type="molecule type" value="Genomic_DNA"/>
</dbReference>
<dbReference type="EC" id="3.1.26.4" evidence="4 10"/>
<evidence type="ECO:0000256" key="1">
    <source>
        <dbReference type="ARBA" id="ARBA00000077"/>
    </source>
</evidence>
<evidence type="ECO:0000256" key="4">
    <source>
        <dbReference type="ARBA" id="ARBA00012180"/>
    </source>
</evidence>
<comment type="subunit">
    <text evidence="3 10">Monomer.</text>
</comment>
<evidence type="ECO:0000313" key="14">
    <source>
        <dbReference type="Proteomes" id="UP000295573"/>
    </source>
</evidence>
<comment type="subcellular location">
    <subcellularLocation>
        <location evidence="10">Cytoplasm</location>
    </subcellularLocation>
</comment>
<comment type="similarity">
    <text evidence="2 10">Belongs to the RNase H family.</text>
</comment>
<evidence type="ECO:0000313" key="13">
    <source>
        <dbReference type="EMBL" id="TCO41047.1"/>
    </source>
</evidence>
<keyword evidence="7 10" id="KW-0255">Endonuclease</keyword>
<proteinExistence type="inferred from homology"/>
<keyword evidence="9 10" id="KW-0460">Magnesium</keyword>
<keyword evidence="6 10" id="KW-0479">Metal-binding</keyword>